<evidence type="ECO:0000256" key="1">
    <source>
        <dbReference type="ARBA" id="ARBA00022729"/>
    </source>
</evidence>
<dbReference type="PANTHER" id="PTHR35936:SF17">
    <property type="entry name" value="ARGININE-BINDING EXTRACELLULAR PROTEIN ARTP"/>
    <property type="match status" value="1"/>
</dbReference>
<evidence type="ECO:0000259" key="3">
    <source>
        <dbReference type="SMART" id="SM00062"/>
    </source>
</evidence>
<dbReference type="InterPro" id="IPR001320">
    <property type="entry name" value="Iontro_rcpt_C"/>
</dbReference>
<evidence type="ECO:0000259" key="4">
    <source>
        <dbReference type="SMART" id="SM00079"/>
    </source>
</evidence>
<dbReference type="PANTHER" id="PTHR35936">
    <property type="entry name" value="MEMBRANE-BOUND LYTIC MUREIN TRANSGLYCOSYLASE F"/>
    <property type="match status" value="1"/>
</dbReference>
<dbReference type="RefSeq" id="WP_338007312.1">
    <property type="nucleotide sequence ID" value="NZ_JAOPKB010000002.1"/>
</dbReference>
<organism evidence="5 6">
    <name type="scientific">Natronoglomus mannanivorans</name>
    <dbReference type="NCBI Taxonomy" id="2979990"/>
    <lineage>
        <taxon>Archaea</taxon>
        <taxon>Methanobacteriati</taxon>
        <taxon>Methanobacteriota</taxon>
        <taxon>Stenosarchaea group</taxon>
        <taxon>Halobacteria</taxon>
        <taxon>Halobacteriales</taxon>
        <taxon>Natrialbaceae</taxon>
        <taxon>Natronoglomus</taxon>
    </lineage>
</organism>
<dbReference type="SUPFAM" id="SSF53850">
    <property type="entry name" value="Periplasmic binding protein-like II"/>
    <property type="match status" value="1"/>
</dbReference>
<dbReference type="PROSITE" id="PS51257">
    <property type="entry name" value="PROKAR_LIPOPROTEIN"/>
    <property type="match status" value="1"/>
</dbReference>
<comment type="caution">
    <text evidence="5">The sequence shown here is derived from an EMBL/GenBank/DDBJ whole genome shotgun (WGS) entry which is preliminary data.</text>
</comment>
<dbReference type="SMART" id="SM00079">
    <property type="entry name" value="PBPe"/>
    <property type="match status" value="1"/>
</dbReference>
<protein>
    <submittedName>
        <fullName evidence="5">Transporter substrate-binding domain-containing protein</fullName>
    </submittedName>
</protein>
<gene>
    <name evidence="5" type="ORF">OB955_06370</name>
</gene>
<dbReference type="Pfam" id="PF00497">
    <property type="entry name" value="SBP_bac_3"/>
    <property type="match status" value="1"/>
</dbReference>
<keyword evidence="6" id="KW-1185">Reference proteome</keyword>
<sequence>MDEYDRTFDRRGYLKWTGATGIAATVGLAGCLEDADDGNGDGNGDETGNGVDDETDDEDGEEAGDEDEDEDEDDDTEAGGEIVAGTASGFPPFEMVEDGELVGFDIDLLEAAVAETDYELTGWEDLGFDGLIPALENENIDVIAAAMTITEEREETVSFTDPYYSADQSVLVQTDGDFEPEELEDLAGQALGAQSGTTGEGVVEEQIEDGTFDEGDYRSYDEYVFAVEELESGLLDAVILDEPVGETFEADRDVEVAFVFETGEEYGFAVRQDDEDLQEALSEGIAAVEDSSEYEEITREWFDPDEEERDDEDEEDEEDDEDNEDENGDEDE</sequence>
<keyword evidence="1" id="KW-0732">Signal</keyword>
<dbReference type="Gene3D" id="3.40.190.10">
    <property type="entry name" value="Periplasmic binding protein-like II"/>
    <property type="match status" value="2"/>
</dbReference>
<name>A0ABT2QBS3_9EURY</name>
<dbReference type="Proteomes" id="UP001320972">
    <property type="component" value="Unassembled WGS sequence"/>
</dbReference>
<feature type="compositionally biased region" description="Acidic residues" evidence="2">
    <location>
        <begin position="51"/>
        <end position="78"/>
    </location>
</feature>
<dbReference type="EMBL" id="JAOPKB010000002">
    <property type="protein sequence ID" value="MCU4972360.1"/>
    <property type="molecule type" value="Genomic_DNA"/>
</dbReference>
<feature type="compositionally biased region" description="Acidic residues" evidence="2">
    <location>
        <begin position="303"/>
        <end position="332"/>
    </location>
</feature>
<evidence type="ECO:0000313" key="5">
    <source>
        <dbReference type="EMBL" id="MCU4972360.1"/>
    </source>
</evidence>
<dbReference type="SMART" id="SM00062">
    <property type="entry name" value="PBPb"/>
    <property type="match status" value="1"/>
</dbReference>
<dbReference type="InterPro" id="IPR001638">
    <property type="entry name" value="Solute-binding_3/MltF_N"/>
</dbReference>
<accession>A0ABT2QBS3</accession>
<feature type="region of interest" description="Disordered" evidence="2">
    <location>
        <begin position="31"/>
        <end position="92"/>
    </location>
</feature>
<evidence type="ECO:0000313" key="6">
    <source>
        <dbReference type="Proteomes" id="UP001320972"/>
    </source>
</evidence>
<feature type="domain" description="Ionotropic glutamate receptor C-terminal" evidence="4">
    <location>
        <begin position="81"/>
        <end position="304"/>
    </location>
</feature>
<proteinExistence type="predicted"/>
<feature type="region of interest" description="Disordered" evidence="2">
    <location>
        <begin position="285"/>
        <end position="332"/>
    </location>
</feature>
<evidence type="ECO:0000256" key="2">
    <source>
        <dbReference type="SAM" id="MobiDB-lite"/>
    </source>
</evidence>
<feature type="domain" description="Solute-binding protein family 3/N-terminal" evidence="3">
    <location>
        <begin position="81"/>
        <end position="305"/>
    </location>
</feature>
<reference evidence="5 6" key="1">
    <citation type="submission" date="2022-09" db="EMBL/GenBank/DDBJ databases">
        <title>Enrichment on poylsaccharides allowed isolation of novel metabolic and taxonomic groups of Haloarchaea.</title>
        <authorList>
            <person name="Sorokin D.Y."/>
            <person name="Elcheninov A.G."/>
            <person name="Khizhniak T.V."/>
            <person name="Kolganova T.V."/>
            <person name="Kublanov I.V."/>
        </authorList>
    </citation>
    <scope>NUCLEOTIDE SEQUENCE [LARGE SCALE GENOMIC DNA]</scope>
    <source>
        <strain evidence="5 6">AArc-m2/3/4</strain>
    </source>
</reference>